<keyword evidence="2" id="KW-1185">Reference proteome</keyword>
<sequence>MHLLKKSIINKLHLNFYDEEEEYRILKAAGKILRRHIQKHVYDNNIYPASDKMFDNVNESIPKSFIFFLSEIILNDKRGKPKCISYYETKCTSIAHAIISAVRLRSFISSRDIRCYSS</sequence>
<accession>A0AAN7PSB2</accession>
<dbReference type="Proteomes" id="UP001353858">
    <property type="component" value="Unassembled WGS sequence"/>
</dbReference>
<comment type="caution">
    <text evidence="1">The sequence shown here is derived from an EMBL/GenBank/DDBJ whole genome shotgun (WGS) entry which is preliminary data.</text>
</comment>
<organism evidence="1 2">
    <name type="scientific">Aquatica leii</name>
    <dbReference type="NCBI Taxonomy" id="1421715"/>
    <lineage>
        <taxon>Eukaryota</taxon>
        <taxon>Metazoa</taxon>
        <taxon>Ecdysozoa</taxon>
        <taxon>Arthropoda</taxon>
        <taxon>Hexapoda</taxon>
        <taxon>Insecta</taxon>
        <taxon>Pterygota</taxon>
        <taxon>Neoptera</taxon>
        <taxon>Endopterygota</taxon>
        <taxon>Coleoptera</taxon>
        <taxon>Polyphaga</taxon>
        <taxon>Elateriformia</taxon>
        <taxon>Elateroidea</taxon>
        <taxon>Lampyridae</taxon>
        <taxon>Luciolinae</taxon>
        <taxon>Aquatica</taxon>
    </lineage>
</organism>
<proteinExistence type="predicted"/>
<reference evidence="2" key="1">
    <citation type="submission" date="2023-01" db="EMBL/GenBank/DDBJ databases">
        <title>Key to firefly adult light organ development and bioluminescence: homeobox transcription factors regulate luciferase expression and transportation to peroxisome.</title>
        <authorList>
            <person name="Fu X."/>
        </authorList>
    </citation>
    <scope>NUCLEOTIDE SEQUENCE [LARGE SCALE GENOMIC DNA]</scope>
</reference>
<name>A0AAN7PSB2_9COLE</name>
<dbReference type="AlphaFoldDB" id="A0AAN7PSB2"/>
<evidence type="ECO:0000313" key="2">
    <source>
        <dbReference type="Proteomes" id="UP001353858"/>
    </source>
</evidence>
<gene>
    <name evidence="1" type="ORF">RN001_011856</name>
</gene>
<evidence type="ECO:0000313" key="1">
    <source>
        <dbReference type="EMBL" id="KAK4875434.1"/>
    </source>
</evidence>
<dbReference type="EMBL" id="JARPUR010000005">
    <property type="protein sequence ID" value="KAK4875434.1"/>
    <property type="molecule type" value="Genomic_DNA"/>
</dbReference>
<protein>
    <submittedName>
        <fullName evidence="1">Uncharacterized protein</fullName>
    </submittedName>
</protein>